<dbReference type="KEGG" id="tvr:TVD_11270"/>
<accession>A0A0G3G8L6</accession>
<dbReference type="Proteomes" id="UP000064201">
    <property type="component" value="Chromosome"/>
</dbReference>
<dbReference type="EMBL" id="CP011367">
    <property type="protein sequence ID" value="AKJ95897.1"/>
    <property type="molecule type" value="Genomic_DNA"/>
</dbReference>
<keyword evidence="2" id="KW-0812">Transmembrane</keyword>
<evidence type="ECO:0000256" key="2">
    <source>
        <dbReference type="SAM" id="Phobius"/>
    </source>
</evidence>
<keyword evidence="2" id="KW-0472">Membrane</keyword>
<keyword evidence="2" id="KW-1133">Transmembrane helix</keyword>
<organism evidence="3 4">
    <name type="scientific">Thioalkalivibrio versutus</name>
    <dbReference type="NCBI Taxonomy" id="106634"/>
    <lineage>
        <taxon>Bacteria</taxon>
        <taxon>Pseudomonadati</taxon>
        <taxon>Pseudomonadota</taxon>
        <taxon>Gammaproteobacteria</taxon>
        <taxon>Chromatiales</taxon>
        <taxon>Ectothiorhodospiraceae</taxon>
        <taxon>Thioalkalivibrio</taxon>
    </lineage>
</organism>
<name>A0A0G3G8L6_9GAMM</name>
<dbReference type="OrthoDB" id="8560624at2"/>
<feature type="transmembrane region" description="Helical" evidence="2">
    <location>
        <begin position="73"/>
        <end position="94"/>
    </location>
</feature>
<reference evidence="3 4" key="1">
    <citation type="submission" date="2015-04" db="EMBL/GenBank/DDBJ databases">
        <title>Complete Sequence for the Genome of the Thioalkalivibrio versutus D301.</title>
        <authorList>
            <person name="Mu T."/>
            <person name="Zhou J."/>
            <person name="Xu X."/>
        </authorList>
    </citation>
    <scope>NUCLEOTIDE SEQUENCE [LARGE SCALE GENOMIC DNA]</scope>
    <source>
        <strain evidence="3 4">D301</strain>
    </source>
</reference>
<gene>
    <name evidence="3" type="ORF">TVD_11270</name>
</gene>
<dbReference type="AlphaFoldDB" id="A0A0G3G8L6"/>
<dbReference type="PATRIC" id="fig|106634.4.peg.2298"/>
<feature type="region of interest" description="Disordered" evidence="1">
    <location>
        <begin position="141"/>
        <end position="192"/>
    </location>
</feature>
<dbReference type="RefSeq" id="WP_047251625.1">
    <property type="nucleotide sequence ID" value="NZ_CP011367.1"/>
</dbReference>
<keyword evidence="4" id="KW-1185">Reference proteome</keyword>
<evidence type="ECO:0008006" key="5">
    <source>
        <dbReference type="Google" id="ProtNLM"/>
    </source>
</evidence>
<feature type="compositionally biased region" description="Basic and acidic residues" evidence="1">
    <location>
        <begin position="181"/>
        <end position="192"/>
    </location>
</feature>
<evidence type="ECO:0000313" key="3">
    <source>
        <dbReference type="EMBL" id="AKJ95897.1"/>
    </source>
</evidence>
<sequence length="192" mass="21836">MSKAWKELDLEGGGLQAVNARLAREMRTRPAAYAAWILFPLGLHRFYLHEPLGGTGFLALSAATLALAGFGPAAWWLLPLIIGVSWALVDLWWIDRRVTDYNKELRKQLFLRKGHKPPQDYRGRYTSDEDARRELDEYQQIKEAEKPGQSGLAGRNDPARDAGGKRRMPSFNEQEAMLRQMRKDKNKGDGNN</sequence>
<evidence type="ECO:0000313" key="4">
    <source>
        <dbReference type="Proteomes" id="UP000064201"/>
    </source>
</evidence>
<protein>
    <recommendedName>
        <fullName evidence="5">TM2 domain-containing protein</fullName>
    </recommendedName>
</protein>
<proteinExistence type="predicted"/>
<evidence type="ECO:0000256" key="1">
    <source>
        <dbReference type="SAM" id="MobiDB-lite"/>
    </source>
</evidence>
<feature type="transmembrane region" description="Helical" evidence="2">
    <location>
        <begin position="31"/>
        <end position="48"/>
    </location>
</feature>